<dbReference type="PANTHER" id="PTHR43628:SF1">
    <property type="entry name" value="CHITIN SYNTHASE REGULATORY FACTOR 2-RELATED"/>
    <property type="match status" value="1"/>
</dbReference>
<feature type="compositionally biased region" description="Basic and acidic residues" evidence="1">
    <location>
        <begin position="141"/>
        <end position="157"/>
    </location>
</feature>
<reference evidence="2 3" key="1">
    <citation type="submission" date="2016-04" db="EMBL/GenBank/DDBJ databases">
        <title>A degradative enzymes factory behind the ericoid mycorrhizal symbiosis.</title>
        <authorList>
            <consortium name="DOE Joint Genome Institute"/>
            <person name="Martino E."/>
            <person name="Morin E."/>
            <person name="Grelet G."/>
            <person name="Kuo A."/>
            <person name="Kohler A."/>
            <person name="Daghino S."/>
            <person name="Barry K."/>
            <person name="Choi C."/>
            <person name="Cichocki N."/>
            <person name="Clum A."/>
            <person name="Copeland A."/>
            <person name="Hainaut M."/>
            <person name="Haridas S."/>
            <person name="Labutti K."/>
            <person name="Lindquist E."/>
            <person name="Lipzen A."/>
            <person name="Khouja H.-R."/>
            <person name="Murat C."/>
            <person name="Ohm R."/>
            <person name="Olson A."/>
            <person name="Spatafora J."/>
            <person name="Veneault-Fourrey C."/>
            <person name="Henrissat B."/>
            <person name="Grigoriev I."/>
            <person name="Martin F."/>
            <person name="Perotto S."/>
        </authorList>
    </citation>
    <scope>NUCLEOTIDE SEQUENCE [LARGE SCALE GENOMIC DNA]</scope>
    <source>
        <strain evidence="2 3">E</strain>
    </source>
</reference>
<evidence type="ECO:0000313" key="2">
    <source>
        <dbReference type="EMBL" id="PMD56546.1"/>
    </source>
</evidence>
<dbReference type="EMBL" id="KZ613848">
    <property type="protein sequence ID" value="PMD56546.1"/>
    <property type="molecule type" value="Genomic_DNA"/>
</dbReference>
<dbReference type="OrthoDB" id="2148946at2759"/>
<dbReference type="Gene3D" id="1.25.40.10">
    <property type="entry name" value="Tetratricopeptide repeat domain"/>
    <property type="match status" value="1"/>
</dbReference>
<evidence type="ECO:0000313" key="3">
    <source>
        <dbReference type="Proteomes" id="UP000235371"/>
    </source>
</evidence>
<feature type="compositionally biased region" description="Low complexity" evidence="1">
    <location>
        <begin position="74"/>
        <end position="91"/>
    </location>
</feature>
<accession>A0A2J6T0K7</accession>
<dbReference type="Proteomes" id="UP000235371">
    <property type="component" value="Unassembled WGS sequence"/>
</dbReference>
<dbReference type="InterPro" id="IPR006597">
    <property type="entry name" value="Sel1-like"/>
</dbReference>
<feature type="compositionally biased region" description="Basic and acidic residues" evidence="1">
    <location>
        <begin position="1"/>
        <end position="26"/>
    </location>
</feature>
<feature type="region of interest" description="Disordered" evidence="1">
    <location>
        <begin position="1"/>
        <end position="185"/>
    </location>
</feature>
<proteinExistence type="predicted"/>
<dbReference type="STRING" id="1095630.A0A2J6T0K7"/>
<dbReference type="SMART" id="SM00671">
    <property type="entry name" value="SEL1"/>
    <property type="match status" value="3"/>
</dbReference>
<name>A0A2J6T0K7_9HELO</name>
<dbReference type="RefSeq" id="XP_024733450.1">
    <property type="nucleotide sequence ID" value="XM_024880917.1"/>
</dbReference>
<organism evidence="2 3">
    <name type="scientific">Hyaloscypha bicolor E</name>
    <dbReference type="NCBI Taxonomy" id="1095630"/>
    <lineage>
        <taxon>Eukaryota</taxon>
        <taxon>Fungi</taxon>
        <taxon>Dikarya</taxon>
        <taxon>Ascomycota</taxon>
        <taxon>Pezizomycotina</taxon>
        <taxon>Leotiomycetes</taxon>
        <taxon>Helotiales</taxon>
        <taxon>Hyaloscyphaceae</taxon>
        <taxon>Hyaloscypha</taxon>
        <taxon>Hyaloscypha bicolor</taxon>
    </lineage>
</organism>
<feature type="compositionally biased region" description="Basic residues" evidence="1">
    <location>
        <begin position="99"/>
        <end position="108"/>
    </location>
</feature>
<dbReference type="InParanoid" id="A0A2J6T0K7"/>
<dbReference type="PANTHER" id="PTHR43628">
    <property type="entry name" value="ACTIVATOR OF C KINASE PROTEIN 1-RELATED"/>
    <property type="match status" value="1"/>
</dbReference>
<dbReference type="GeneID" id="36588994"/>
<dbReference type="AlphaFoldDB" id="A0A2J6T0K7"/>
<dbReference type="InterPro" id="IPR052945">
    <property type="entry name" value="Mitotic_Regulator"/>
</dbReference>
<dbReference type="SUPFAM" id="SSF81901">
    <property type="entry name" value="HCP-like"/>
    <property type="match status" value="1"/>
</dbReference>
<dbReference type="GO" id="GO:0032153">
    <property type="term" value="C:cell division site"/>
    <property type="evidence" value="ECO:0007669"/>
    <property type="project" value="TreeGrafter"/>
</dbReference>
<dbReference type="FunFam" id="1.25.40.10:FF:001244">
    <property type="entry name" value="HCP-like protein"/>
    <property type="match status" value="1"/>
</dbReference>
<sequence>MPFKDLLKKKDKAEAHTPVEEDRPDTPKFTFMRTDTTTQEIITPPSFYGDDKAPSYLDGNTDSRTGKLFKARPRSTSVASTGSASSRTSQRSKQDSPKTKRLSQRLHLRRSEISSASVPDDLPEIQGPDEGQDGGAGVESQWEKRATILARKNEETQSRPTTPVPRSPAGLESFHDMNISGSPGKEKSVALTKYADDNIQEAIRLHEAGELETSTRMFGRLADPNGENNALSQVLYGLALRHGWGCNPDPGEAVKYLSAAASNAASIEDLALRAGLKKGGAAKGELVLAIFELANCFRHGWGVQVDKIAAKQYYETAANLGDTDAMNEVAWCYLEGFGCKKDKFAAAKYYRLAEEGGSKTLGNSWIWKDKYNPSNGPAKK</sequence>
<dbReference type="GO" id="GO:0010972">
    <property type="term" value="P:negative regulation of G2/M transition of mitotic cell cycle"/>
    <property type="evidence" value="ECO:0007669"/>
    <property type="project" value="TreeGrafter"/>
</dbReference>
<gene>
    <name evidence="2" type="ORF">K444DRAFT_616385</name>
</gene>
<dbReference type="InterPro" id="IPR011990">
    <property type="entry name" value="TPR-like_helical_dom_sf"/>
</dbReference>
<dbReference type="Pfam" id="PF08238">
    <property type="entry name" value="Sel1"/>
    <property type="match status" value="3"/>
</dbReference>
<keyword evidence="3" id="KW-1185">Reference proteome</keyword>
<protein>
    <submittedName>
        <fullName evidence="2">Putative cell cycle inhibitor</fullName>
    </submittedName>
</protein>
<evidence type="ECO:0000256" key="1">
    <source>
        <dbReference type="SAM" id="MobiDB-lite"/>
    </source>
</evidence>